<feature type="transmembrane region" description="Helical" evidence="1">
    <location>
        <begin position="155"/>
        <end position="176"/>
    </location>
</feature>
<evidence type="ECO:0000313" key="2">
    <source>
        <dbReference type="EMBL" id="MBB3183335.1"/>
    </source>
</evidence>
<protein>
    <submittedName>
        <fullName evidence="2">Uncharacterized protein</fullName>
    </submittedName>
</protein>
<dbReference type="Proteomes" id="UP000563050">
    <property type="component" value="Unassembled WGS sequence"/>
</dbReference>
<name>A0A7W5GY54_9GAMM</name>
<comment type="caution">
    <text evidence="2">The sequence shown here is derived from an EMBL/GenBank/DDBJ whole genome shotgun (WGS) entry which is preliminary data.</text>
</comment>
<proteinExistence type="predicted"/>
<accession>A0A7W5GY54</accession>
<evidence type="ECO:0000256" key="1">
    <source>
        <dbReference type="SAM" id="Phobius"/>
    </source>
</evidence>
<keyword evidence="1" id="KW-0472">Membrane</keyword>
<dbReference type="RefSeq" id="WP_183313510.1">
    <property type="nucleotide sequence ID" value="NZ_JACHXQ010000002.1"/>
</dbReference>
<organism evidence="2 3">
    <name type="scientific">Halomonas fontilapidosi</name>
    <dbReference type="NCBI Taxonomy" id="616675"/>
    <lineage>
        <taxon>Bacteria</taxon>
        <taxon>Pseudomonadati</taxon>
        <taxon>Pseudomonadota</taxon>
        <taxon>Gammaproteobacteria</taxon>
        <taxon>Oceanospirillales</taxon>
        <taxon>Halomonadaceae</taxon>
        <taxon>Halomonas</taxon>
    </lineage>
</organism>
<dbReference type="EMBL" id="JACHXQ010000002">
    <property type="protein sequence ID" value="MBB3183335.1"/>
    <property type="molecule type" value="Genomic_DNA"/>
</dbReference>
<sequence>MGCSVNAAWYPVIVAAVLSSGCSSYGAYPVEWGGLSASPGNSCPSLAGEFQNAGERAVPEGGSPQYSPPYLSSYFLADIAAAAQATRVRITGDANAELMVEALGEGASLEPRILQRQEDYRCEDGWLLLESSRWVAEQVSGFESMTYRFRRANDGALVVQVSASALGVILVVPIVGSSTEWHRFPPVESGSVRSVRQ</sequence>
<keyword evidence="1" id="KW-0812">Transmembrane</keyword>
<gene>
    <name evidence="2" type="ORF">FHR95_000876</name>
</gene>
<dbReference type="AlphaFoldDB" id="A0A7W5GY54"/>
<keyword evidence="1" id="KW-1133">Transmembrane helix</keyword>
<evidence type="ECO:0000313" key="3">
    <source>
        <dbReference type="Proteomes" id="UP000563050"/>
    </source>
</evidence>
<keyword evidence="3" id="KW-1185">Reference proteome</keyword>
<reference evidence="2 3" key="1">
    <citation type="submission" date="2020-08" db="EMBL/GenBank/DDBJ databases">
        <title>Genomic Encyclopedia of Type Strains, Phase III (KMG-III): the genomes of soil and plant-associated and newly described type strains.</title>
        <authorList>
            <person name="Whitman W."/>
        </authorList>
    </citation>
    <scope>NUCLEOTIDE SEQUENCE [LARGE SCALE GENOMIC DNA]</scope>
    <source>
        <strain evidence="2 3">CECT 7341</strain>
    </source>
</reference>